<dbReference type="AlphaFoldDB" id="A0A1E7EX15"/>
<evidence type="ECO:0000313" key="4">
    <source>
        <dbReference type="Proteomes" id="UP000095751"/>
    </source>
</evidence>
<name>A0A1E7EX15_9STRA</name>
<keyword evidence="4" id="KW-1185">Reference proteome</keyword>
<feature type="transmembrane region" description="Helical" evidence="2">
    <location>
        <begin position="34"/>
        <end position="54"/>
    </location>
</feature>
<dbReference type="OrthoDB" id="10578872at2759"/>
<proteinExistence type="predicted"/>
<organism evidence="3 4">
    <name type="scientific">Fragilariopsis cylindrus CCMP1102</name>
    <dbReference type="NCBI Taxonomy" id="635003"/>
    <lineage>
        <taxon>Eukaryota</taxon>
        <taxon>Sar</taxon>
        <taxon>Stramenopiles</taxon>
        <taxon>Ochrophyta</taxon>
        <taxon>Bacillariophyta</taxon>
        <taxon>Bacillariophyceae</taxon>
        <taxon>Bacillariophycidae</taxon>
        <taxon>Bacillariales</taxon>
        <taxon>Bacillariaceae</taxon>
        <taxon>Fragilariopsis</taxon>
    </lineage>
</organism>
<dbReference type="Proteomes" id="UP000095751">
    <property type="component" value="Unassembled WGS sequence"/>
</dbReference>
<dbReference type="InParanoid" id="A0A1E7EX15"/>
<evidence type="ECO:0000256" key="2">
    <source>
        <dbReference type="SAM" id="Phobius"/>
    </source>
</evidence>
<evidence type="ECO:0000313" key="3">
    <source>
        <dbReference type="EMBL" id="OEU10396.1"/>
    </source>
</evidence>
<dbReference type="KEGG" id="fcy:FRACYDRAFT_247465"/>
<evidence type="ECO:0000256" key="1">
    <source>
        <dbReference type="SAM" id="MobiDB-lite"/>
    </source>
</evidence>
<accession>A0A1E7EX15</accession>
<protein>
    <submittedName>
        <fullName evidence="3">Uncharacterized protein</fullName>
    </submittedName>
</protein>
<sequence length="666" mass="75617">MVSSRQQYRYCHPTCNNDCGSCCSSCSSSSSSLLFSRTATAVSLISIFVLLLLVREQHKINFDKPSSSSSSSHHHWKINPKRLFGSSSINNINNNYNNNSTNIINNVSSAADIVVSLESVTTINTKEKVEKKEEDHFQNKNNHHRWPILQQKLCPNGIPNVTLGPTLFQLARKEFGLIEKKTKKKEEKTKKKKETKTKTKTTDITNNNNNDDDQNDENNEHEQNQHKFVDYFYKGGFGFTIYINENDPTNTILYVPIWKCANDQIHSYLHKLYNRQSNGHFRQHNNITSNNNATAMMALYDNDTYLENLKINDMKFLFHKQVQQKMNSNNNNNNSTSLINGNDNDDDENNIFFTFNNTNRSKPCLFAVLRDPISHLLSGYNEVEFRLIKQTNDSPPLANNINLAPYTKLPPFGGANHNNNNNNNDVTTTTINDSNNNETMMQLEKRFIQFVQDVLEEHSSFYKYKFYKHFASMSRIIPLLNDLNLLHHSTSTNSINNKNWYLSNLNNLTETFPTFLLNACPNIGGRTTSTTSTSIMNNNNNNSNNNTIKGTLTTATATTTRSNGDNDNEDVVDPTTTTTALDSTSIMPSMEIKGLHKSSKDIYGTYQAAKNVWKSNSKVAKALCIIHSFDYACYDFSSGSDSNSGIPNICREVYESDLFYNGIILH</sequence>
<gene>
    <name evidence="3" type="ORF">FRACYDRAFT_247465</name>
</gene>
<keyword evidence="2" id="KW-1133">Transmembrane helix</keyword>
<keyword evidence="2" id="KW-0472">Membrane</keyword>
<feature type="region of interest" description="Disordered" evidence="1">
    <location>
        <begin position="183"/>
        <end position="221"/>
    </location>
</feature>
<reference evidence="3 4" key="1">
    <citation type="submission" date="2016-09" db="EMBL/GenBank/DDBJ databases">
        <title>Extensive genetic diversity and differential bi-allelic expression allows diatom success in the polar Southern Ocean.</title>
        <authorList>
            <consortium name="DOE Joint Genome Institute"/>
            <person name="Mock T."/>
            <person name="Otillar R.P."/>
            <person name="Strauss J."/>
            <person name="Dupont C."/>
            <person name="Frickenhaus S."/>
            <person name="Maumus F."/>
            <person name="Mcmullan M."/>
            <person name="Sanges R."/>
            <person name="Schmutz J."/>
            <person name="Toseland A."/>
            <person name="Valas R."/>
            <person name="Veluchamy A."/>
            <person name="Ward B.J."/>
            <person name="Allen A."/>
            <person name="Barry K."/>
            <person name="Falciatore A."/>
            <person name="Ferrante M."/>
            <person name="Fortunato A.E."/>
            <person name="Gloeckner G."/>
            <person name="Gruber A."/>
            <person name="Hipkin R."/>
            <person name="Janech M."/>
            <person name="Kroth P."/>
            <person name="Leese F."/>
            <person name="Lindquist E."/>
            <person name="Lyon B.R."/>
            <person name="Martin J."/>
            <person name="Mayer C."/>
            <person name="Parker M."/>
            <person name="Quesneville H."/>
            <person name="Raymond J."/>
            <person name="Uhlig C."/>
            <person name="Valentin K.U."/>
            <person name="Worden A.Z."/>
            <person name="Armbrust E.V."/>
            <person name="Bowler C."/>
            <person name="Green B."/>
            <person name="Moulton V."/>
            <person name="Van Oosterhout C."/>
            <person name="Grigoriev I."/>
        </authorList>
    </citation>
    <scope>NUCLEOTIDE SEQUENCE [LARGE SCALE GENOMIC DNA]</scope>
    <source>
        <strain evidence="3 4">CCMP1102</strain>
    </source>
</reference>
<keyword evidence="2" id="KW-0812">Transmembrane</keyword>
<dbReference type="EMBL" id="KV784372">
    <property type="protein sequence ID" value="OEU10396.1"/>
    <property type="molecule type" value="Genomic_DNA"/>
</dbReference>